<protein>
    <recommendedName>
        <fullName evidence="3">TIGR02453 family protein</fullName>
    </recommendedName>
</protein>
<dbReference type="PIRSF" id="PIRSF028451">
    <property type="entry name" value="UCP028451"/>
    <property type="match status" value="1"/>
</dbReference>
<reference evidence="1 2" key="1">
    <citation type="submission" date="2011-07" db="EMBL/GenBank/DDBJ databases">
        <title>The complete genome of chromosome of Emticicia oligotrophica DSM 17448.</title>
        <authorList>
            <consortium name="US DOE Joint Genome Institute (JGI-PGF)"/>
            <person name="Lucas S."/>
            <person name="Han J."/>
            <person name="Lapidus A."/>
            <person name="Bruce D."/>
            <person name="Goodwin L."/>
            <person name="Pitluck S."/>
            <person name="Peters L."/>
            <person name="Kyrpides N."/>
            <person name="Mavromatis K."/>
            <person name="Ivanova N."/>
            <person name="Ovchinnikova G."/>
            <person name="Teshima H."/>
            <person name="Detter J.C."/>
            <person name="Tapia R."/>
            <person name="Han C."/>
            <person name="Land M."/>
            <person name="Hauser L."/>
            <person name="Markowitz V."/>
            <person name="Cheng J.-F."/>
            <person name="Hugenholtz P."/>
            <person name="Woyke T."/>
            <person name="Wu D."/>
            <person name="Tindall B."/>
            <person name="Pomrenke H."/>
            <person name="Brambilla E."/>
            <person name="Klenk H.-P."/>
            <person name="Eisen J.A."/>
        </authorList>
    </citation>
    <scope>NUCLEOTIDE SEQUENCE [LARGE SCALE GENOMIC DNA]</scope>
    <source>
        <strain evidence="1 2">DSM 17448</strain>
    </source>
</reference>
<name>A0ABN4AQL1_EMTOG</name>
<evidence type="ECO:0008006" key="3">
    <source>
        <dbReference type="Google" id="ProtNLM"/>
    </source>
</evidence>
<sequence length="223" mass="25795">MLQAETLQFLTELKENNNKPWFDENRKTYETARKNFVIIVETLIKGISKFDKSIEEANLQAKDCMFRINRDIRFSKNKEPYKTNFGASFSKGGKKAHSAGYYLHIEPTECFVAGGIWMPEPEDLKKIRVEIDYNFEEFNGIVNTPAFKKVFPSGLDREAFTARPPKGYDEENPAIEFIKLKSFTASSNFEAKESLKSDFIENVLEKFKAMHPYIEFLNRAVEG</sequence>
<proteinExistence type="predicted"/>
<dbReference type="PANTHER" id="PTHR36452:SF1">
    <property type="entry name" value="DUF2461 DOMAIN-CONTAINING PROTEIN"/>
    <property type="match status" value="1"/>
</dbReference>
<dbReference type="InterPro" id="IPR015996">
    <property type="entry name" value="UCP028451"/>
</dbReference>
<dbReference type="EMBL" id="CP002961">
    <property type="protein sequence ID" value="AFK03553.1"/>
    <property type="molecule type" value="Genomic_DNA"/>
</dbReference>
<gene>
    <name evidence="1" type="ordered locus">Emtol_2417</name>
</gene>
<evidence type="ECO:0000313" key="2">
    <source>
        <dbReference type="Proteomes" id="UP000002875"/>
    </source>
</evidence>
<keyword evidence="2" id="KW-1185">Reference proteome</keyword>
<dbReference type="Pfam" id="PF09365">
    <property type="entry name" value="DUF2461"/>
    <property type="match status" value="1"/>
</dbReference>
<dbReference type="RefSeq" id="WP_015029250.1">
    <property type="nucleotide sequence ID" value="NC_018748.1"/>
</dbReference>
<dbReference type="PANTHER" id="PTHR36452">
    <property type="entry name" value="CHROMOSOME 12, WHOLE GENOME SHOTGUN SEQUENCE"/>
    <property type="match status" value="1"/>
</dbReference>
<dbReference type="Proteomes" id="UP000002875">
    <property type="component" value="Chromosome"/>
</dbReference>
<dbReference type="InterPro" id="IPR012808">
    <property type="entry name" value="CHP02453"/>
</dbReference>
<dbReference type="NCBIfam" id="TIGR02453">
    <property type="entry name" value="TIGR02453 family protein"/>
    <property type="match status" value="1"/>
</dbReference>
<evidence type="ECO:0000313" key="1">
    <source>
        <dbReference type="EMBL" id="AFK03553.1"/>
    </source>
</evidence>
<accession>A0ABN4AQL1</accession>
<organism evidence="1 2">
    <name type="scientific">Emticicia oligotrophica (strain DSM 17448 / CIP 109782 / MTCC 6937 / GPTSA100-15)</name>
    <dbReference type="NCBI Taxonomy" id="929562"/>
    <lineage>
        <taxon>Bacteria</taxon>
        <taxon>Pseudomonadati</taxon>
        <taxon>Bacteroidota</taxon>
        <taxon>Cytophagia</taxon>
        <taxon>Cytophagales</taxon>
        <taxon>Leadbetterellaceae</taxon>
        <taxon>Emticicia</taxon>
    </lineage>
</organism>